<keyword evidence="11 15" id="KW-0472">Membrane</keyword>
<evidence type="ECO:0000313" key="17">
    <source>
        <dbReference type="EMBL" id="PWZ31272.1"/>
    </source>
</evidence>
<evidence type="ECO:0000256" key="4">
    <source>
        <dbReference type="ARBA" id="ARBA00022679"/>
    </source>
</evidence>
<dbReference type="GO" id="GO:0051707">
    <property type="term" value="P:response to other organism"/>
    <property type="evidence" value="ECO:0007669"/>
    <property type="project" value="UniProtKB-ARBA"/>
</dbReference>
<dbReference type="Pfam" id="PF00069">
    <property type="entry name" value="Pkinase"/>
    <property type="match status" value="1"/>
</dbReference>
<dbReference type="InterPro" id="IPR036426">
    <property type="entry name" value="Bulb-type_lectin_dom_sf"/>
</dbReference>
<evidence type="ECO:0000256" key="1">
    <source>
        <dbReference type="ARBA" id="ARBA00004479"/>
    </source>
</evidence>
<dbReference type="EMBL" id="NCVQ01000004">
    <property type="protein sequence ID" value="PWZ31272.1"/>
    <property type="molecule type" value="Genomic_DNA"/>
</dbReference>
<keyword evidence="4" id="KW-0808">Transferase</keyword>
<evidence type="ECO:0000256" key="8">
    <source>
        <dbReference type="ARBA" id="ARBA00022777"/>
    </source>
</evidence>
<comment type="catalytic activity">
    <reaction evidence="14">
        <text>L-seryl-[protein] + ATP = O-phospho-L-seryl-[protein] + ADP + H(+)</text>
        <dbReference type="Rhea" id="RHEA:17989"/>
        <dbReference type="Rhea" id="RHEA-COMP:9863"/>
        <dbReference type="Rhea" id="RHEA-COMP:11604"/>
        <dbReference type="ChEBI" id="CHEBI:15378"/>
        <dbReference type="ChEBI" id="CHEBI:29999"/>
        <dbReference type="ChEBI" id="CHEBI:30616"/>
        <dbReference type="ChEBI" id="CHEBI:83421"/>
        <dbReference type="ChEBI" id="CHEBI:456216"/>
        <dbReference type="EC" id="2.7.11.1"/>
    </reaction>
</comment>
<dbReference type="Gene3D" id="2.90.10.10">
    <property type="entry name" value="Bulb-type lectin domain"/>
    <property type="match status" value="1"/>
</dbReference>
<dbReference type="InterPro" id="IPR011009">
    <property type="entry name" value="Kinase-like_dom_sf"/>
</dbReference>
<feature type="transmembrane region" description="Helical" evidence="15">
    <location>
        <begin position="379"/>
        <end position="397"/>
    </location>
</feature>
<evidence type="ECO:0000256" key="12">
    <source>
        <dbReference type="ARBA" id="ARBA00023170"/>
    </source>
</evidence>
<accession>A0A3L6FDL5</accession>
<keyword evidence="9" id="KW-0067">ATP-binding</keyword>
<dbReference type="GO" id="GO:0016020">
    <property type="term" value="C:membrane"/>
    <property type="evidence" value="ECO:0007669"/>
    <property type="project" value="UniProtKB-SubCell"/>
</dbReference>
<dbReference type="Gene3D" id="1.10.510.10">
    <property type="entry name" value="Transferase(Phosphotransferase) domain 1"/>
    <property type="match status" value="1"/>
</dbReference>
<dbReference type="EC" id="2.7.11.1" evidence="2"/>
<keyword evidence="8 17" id="KW-0418">Kinase</keyword>
<comment type="catalytic activity">
    <reaction evidence="13">
        <text>L-threonyl-[protein] + ATP = O-phospho-L-threonyl-[protein] + ADP + H(+)</text>
        <dbReference type="Rhea" id="RHEA:46608"/>
        <dbReference type="Rhea" id="RHEA-COMP:11060"/>
        <dbReference type="Rhea" id="RHEA-COMP:11605"/>
        <dbReference type="ChEBI" id="CHEBI:15378"/>
        <dbReference type="ChEBI" id="CHEBI:30013"/>
        <dbReference type="ChEBI" id="CHEBI:30616"/>
        <dbReference type="ChEBI" id="CHEBI:61977"/>
        <dbReference type="ChEBI" id="CHEBI:456216"/>
        <dbReference type="EC" id="2.7.11.1"/>
    </reaction>
</comment>
<sequence>MPLPESALCARLPDPLGSVRTLSASTSLVFPCFKLTYALDTLFPGQVLNINRNLISKNGAFKLGYDCSKSQYHSCGLGNGYDCSQYYYCGLGIWFAKPSNCIREYFPLWQPDENFYRTTPFNLSLSENGVLNYTTCFYNIPFTPDTRTTSISAIAVLLDNGNLVVRDRVNSSMVVWQSFDNPTNVLLSGGYLGFNKINGNINSLGIHFNLSFDATRRRGFIIQYSEGRRFAGAFPEWMDILEDGNYTLIFNDTYTYIRLDDTGFVRFGKQGDCDSILWSAPESLCDYGPYCGPYSLCTLSGSCICPVGFNSVSTDAWITAGCSRNDSLNCENVEVTFYPIDGIHRYPLEAFSLEVTNMTRQQSGSGTVPPFSFWKRVPLEWMIGVITLIVISLILLLRYRSKSYSARTVGDHGSLVKLKDLRQDEKQFRAEVRTIGMIQHINIVRLLGFCAEGSGRFLVYEYMANGSLSSHLFSKSSSKLSWELRYSIALGIARGLAYCVDCIVHCDIKPDNVLLDAEFYPKIADFGMAKLLGRDYSRVLTTMRGTIGYLAPEWISGLPITHKADVYSFGMILLEIISGRRNSEKIEEGRFTYFPSYVAVKLSEETMSCACWIVVWRAMLMQSSYREPAELHAGAFRMLKITGR</sequence>
<evidence type="ECO:0000256" key="11">
    <source>
        <dbReference type="ARBA" id="ARBA00023136"/>
    </source>
</evidence>
<evidence type="ECO:0000256" key="13">
    <source>
        <dbReference type="ARBA" id="ARBA00047899"/>
    </source>
</evidence>
<keyword evidence="17" id="KW-0430">Lectin</keyword>
<dbReference type="SMART" id="SM00220">
    <property type="entry name" value="S_TKc"/>
    <property type="match status" value="1"/>
</dbReference>
<evidence type="ECO:0000256" key="15">
    <source>
        <dbReference type="SAM" id="Phobius"/>
    </source>
</evidence>
<dbReference type="Pfam" id="PF01453">
    <property type="entry name" value="B_lectin"/>
    <property type="match status" value="1"/>
</dbReference>
<evidence type="ECO:0000256" key="9">
    <source>
        <dbReference type="ARBA" id="ARBA00022840"/>
    </source>
</evidence>
<keyword evidence="5 15" id="KW-0812">Transmembrane</keyword>
<evidence type="ECO:0000256" key="10">
    <source>
        <dbReference type="ARBA" id="ARBA00022989"/>
    </source>
</evidence>
<name>A0A3L6FDL5_MAIZE</name>
<dbReference type="GO" id="GO:0030246">
    <property type="term" value="F:carbohydrate binding"/>
    <property type="evidence" value="ECO:0007669"/>
    <property type="project" value="UniProtKB-KW"/>
</dbReference>
<gene>
    <name evidence="17" type="primary">At2g19130_11</name>
    <name evidence="17" type="ORF">Zm00014a_031554</name>
</gene>
<evidence type="ECO:0000256" key="6">
    <source>
        <dbReference type="ARBA" id="ARBA00022729"/>
    </source>
</evidence>
<evidence type="ECO:0000256" key="5">
    <source>
        <dbReference type="ARBA" id="ARBA00022692"/>
    </source>
</evidence>
<evidence type="ECO:0000256" key="7">
    <source>
        <dbReference type="ARBA" id="ARBA00022741"/>
    </source>
</evidence>
<dbReference type="PANTHER" id="PTHR47974:SF19">
    <property type="entry name" value="RECEPTOR-LIKE SERINE_THREONINE-PROTEIN KINASE"/>
    <property type="match status" value="1"/>
</dbReference>
<dbReference type="FunFam" id="1.10.510.10:FF:001023">
    <property type="entry name" value="Os07g0541700 protein"/>
    <property type="match status" value="1"/>
</dbReference>
<dbReference type="InterPro" id="IPR008271">
    <property type="entry name" value="Ser/Thr_kinase_AS"/>
</dbReference>
<dbReference type="GO" id="GO:0004674">
    <property type="term" value="F:protein serine/threonine kinase activity"/>
    <property type="evidence" value="ECO:0007669"/>
    <property type="project" value="UniProtKB-KW"/>
</dbReference>
<dbReference type="SUPFAM" id="SSF56112">
    <property type="entry name" value="Protein kinase-like (PK-like)"/>
    <property type="match status" value="1"/>
</dbReference>
<keyword evidence="7" id="KW-0547">Nucleotide-binding</keyword>
<proteinExistence type="predicted"/>
<dbReference type="PROSITE" id="PS50011">
    <property type="entry name" value="PROTEIN_KINASE_DOM"/>
    <property type="match status" value="1"/>
</dbReference>
<protein>
    <recommendedName>
        <fullName evidence="2">non-specific serine/threonine protein kinase</fullName>
        <ecNumber evidence="2">2.7.11.1</ecNumber>
    </recommendedName>
</protein>
<keyword evidence="10 15" id="KW-1133">Transmembrane helix</keyword>
<evidence type="ECO:0000256" key="2">
    <source>
        <dbReference type="ARBA" id="ARBA00012513"/>
    </source>
</evidence>
<comment type="subcellular location">
    <subcellularLocation>
        <location evidence="1">Membrane</location>
        <topology evidence="1">Single-pass type I membrane protein</topology>
    </subcellularLocation>
</comment>
<evidence type="ECO:0000259" key="16">
    <source>
        <dbReference type="PROSITE" id="PS50011"/>
    </source>
</evidence>
<keyword evidence="12 17" id="KW-0675">Receptor</keyword>
<dbReference type="SUPFAM" id="SSF51110">
    <property type="entry name" value="alpha-D-mannose-specific plant lectins"/>
    <property type="match status" value="1"/>
</dbReference>
<dbReference type="PROSITE" id="PS00108">
    <property type="entry name" value="PROTEIN_KINASE_ST"/>
    <property type="match status" value="1"/>
</dbReference>
<dbReference type="AlphaFoldDB" id="A0A3L6FDL5"/>
<keyword evidence="3" id="KW-0723">Serine/threonine-protein kinase</keyword>
<organism evidence="17 18">
    <name type="scientific">Zea mays</name>
    <name type="common">Maize</name>
    <dbReference type="NCBI Taxonomy" id="4577"/>
    <lineage>
        <taxon>Eukaryota</taxon>
        <taxon>Viridiplantae</taxon>
        <taxon>Streptophyta</taxon>
        <taxon>Embryophyta</taxon>
        <taxon>Tracheophyta</taxon>
        <taxon>Spermatophyta</taxon>
        <taxon>Magnoliopsida</taxon>
        <taxon>Liliopsida</taxon>
        <taxon>Poales</taxon>
        <taxon>Poaceae</taxon>
        <taxon>PACMAD clade</taxon>
        <taxon>Panicoideae</taxon>
        <taxon>Andropogonodae</taxon>
        <taxon>Andropogoneae</taxon>
        <taxon>Tripsacinae</taxon>
        <taxon>Zea</taxon>
    </lineage>
</organism>
<keyword evidence="6" id="KW-0732">Signal</keyword>
<comment type="caution">
    <text evidence="17">The sequence shown here is derived from an EMBL/GenBank/DDBJ whole genome shotgun (WGS) entry which is preliminary data.</text>
</comment>
<dbReference type="InterPro" id="IPR000719">
    <property type="entry name" value="Prot_kinase_dom"/>
</dbReference>
<reference evidence="17 18" key="1">
    <citation type="journal article" date="2018" name="Nat. Genet.">
        <title>Extensive intraspecific gene order and gene structural variations between Mo17 and other maize genomes.</title>
        <authorList>
            <person name="Sun S."/>
            <person name="Zhou Y."/>
            <person name="Chen J."/>
            <person name="Shi J."/>
            <person name="Zhao H."/>
            <person name="Zhao H."/>
            <person name="Song W."/>
            <person name="Zhang M."/>
            <person name="Cui Y."/>
            <person name="Dong X."/>
            <person name="Liu H."/>
            <person name="Ma X."/>
            <person name="Jiao Y."/>
            <person name="Wang B."/>
            <person name="Wei X."/>
            <person name="Stein J.C."/>
            <person name="Glaubitz J.C."/>
            <person name="Lu F."/>
            <person name="Yu G."/>
            <person name="Liang C."/>
            <person name="Fengler K."/>
            <person name="Li B."/>
            <person name="Rafalski A."/>
            <person name="Schnable P.S."/>
            <person name="Ware D.H."/>
            <person name="Buckler E.S."/>
            <person name="Lai J."/>
        </authorList>
    </citation>
    <scope>NUCLEOTIDE SEQUENCE [LARGE SCALE GENOMIC DNA]</scope>
    <source>
        <strain evidence="18">cv. Missouri 17</strain>
        <tissue evidence="17">Seedling</tissue>
    </source>
</reference>
<evidence type="ECO:0000256" key="3">
    <source>
        <dbReference type="ARBA" id="ARBA00022527"/>
    </source>
</evidence>
<dbReference type="InterPro" id="IPR001480">
    <property type="entry name" value="Bulb-type_lectin_dom"/>
</dbReference>
<feature type="domain" description="Protein kinase" evidence="16">
    <location>
        <begin position="393"/>
        <end position="644"/>
    </location>
</feature>
<evidence type="ECO:0000256" key="14">
    <source>
        <dbReference type="ARBA" id="ARBA00048679"/>
    </source>
</evidence>
<dbReference type="Proteomes" id="UP000251960">
    <property type="component" value="Chromosome 3"/>
</dbReference>
<dbReference type="PANTHER" id="PTHR47974">
    <property type="entry name" value="OS07G0415500 PROTEIN"/>
    <property type="match status" value="1"/>
</dbReference>
<dbReference type="GO" id="GO:0005524">
    <property type="term" value="F:ATP binding"/>
    <property type="evidence" value="ECO:0007669"/>
    <property type="project" value="UniProtKB-KW"/>
</dbReference>
<evidence type="ECO:0000313" key="18">
    <source>
        <dbReference type="Proteomes" id="UP000251960"/>
    </source>
</evidence>
<dbReference type="ExpressionAtlas" id="A0A3L6FDL5">
    <property type="expression patterns" value="baseline and differential"/>
</dbReference>